<name>A0A554WQU3_9BURK</name>
<proteinExistence type="predicted"/>
<dbReference type="EMBL" id="VJND01000005">
    <property type="protein sequence ID" value="TSE25935.1"/>
    <property type="molecule type" value="Genomic_DNA"/>
</dbReference>
<reference evidence="1 2" key="1">
    <citation type="submission" date="2019-07" db="EMBL/GenBank/DDBJ databases">
        <title>Tepidimonas sediminis YIM 72259 draft genome.</title>
        <authorList>
            <person name="Da Costa M.S."/>
            <person name="Froufe H.J.C."/>
            <person name="Egas C."/>
            <person name="Albuquerque L."/>
        </authorList>
    </citation>
    <scope>NUCLEOTIDE SEQUENCE [LARGE SCALE GENOMIC DNA]</scope>
    <source>
        <strain evidence="1 2">YIM 72259</strain>
    </source>
</reference>
<dbReference type="AlphaFoldDB" id="A0A554WQU3"/>
<keyword evidence="2" id="KW-1185">Reference proteome</keyword>
<dbReference type="OrthoDB" id="9799091at2"/>
<protein>
    <recommendedName>
        <fullName evidence="3">Chaperone modulatory protein CbpM</fullName>
    </recommendedName>
</protein>
<organism evidence="1 2">
    <name type="scientific">Tepidimonas sediminis</name>
    <dbReference type="NCBI Taxonomy" id="2588941"/>
    <lineage>
        <taxon>Bacteria</taxon>
        <taxon>Pseudomonadati</taxon>
        <taxon>Pseudomonadota</taxon>
        <taxon>Betaproteobacteria</taxon>
        <taxon>Burkholderiales</taxon>
        <taxon>Tepidimonas</taxon>
    </lineage>
</organism>
<accession>A0A554WQU3</accession>
<evidence type="ECO:0000313" key="1">
    <source>
        <dbReference type="EMBL" id="TSE25935.1"/>
    </source>
</evidence>
<sequence>MELEVVRVEVSLETPGLDAAALCRAAGVAPQWWQRARQEGRITAEGDDFDATVLRRVRRLAWLQRHFDADPELAALVVDLEEEIERLRARLRRLGEPSCG</sequence>
<dbReference type="Gene3D" id="1.10.1660.10">
    <property type="match status" value="1"/>
</dbReference>
<comment type="caution">
    <text evidence="1">The sequence shown here is derived from an EMBL/GenBank/DDBJ whole genome shotgun (WGS) entry which is preliminary data.</text>
</comment>
<evidence type="ECO:0000313" key="2">
    <source>
        <dbReference type="Proteomes" id="UP000320225"/>
    </source>
</evidence>
<gene>
    <name evidence="1" type="ORF">Tsedi_01159</name>
</gene>
<dbReference type="Proteomes" id="UP000320225">
    <property type="component" value="Unassembled WGS sequence"/>
</dbReference>
<evidence type="ECO:0008006" key="3">
    <source>
        <dbReference type="Google" id="ProtNLM"/>
    </source>
</evidence>
<dbReference type="RefSeq" id="WP_143894577.1">
    <property type="nucleotide sequence ID" value="NZ_VJND01000005.1"/>
</dbReference>